<organism evidence="1 2">
    <name type="scientific">Pseudonocardia sulfidoxydans NBRC 16205</name>
    <dbReference type="NCBI Taxonomy" id="1223511"/>
    <lineage>
        <taxon>Bacteria</taxon>
        <taxon>Bacillati</taxon>
        <taxon>Actinomycetota</taxon>
        <taxon>Actinomycetes</taxon>
        <taxon>Pseudonocardiales</taxon>
        <taxon>Pseudonocardiaceae</taxon>
        <taxon>Pseudonocardia</taxon>
    </lineage>
</organism>
<evidence type="ECO:0000313" key="1">
    <source>
        <dbReference type="EMBL" id="GEL26065.1"/>
    </source>
</evidence>
<proteinExistence type="predicted"/>
<name>A0A511DMM8_9PSEU</name>
<dbReference type="EMBL" id="BJVJ01000073">
    <property type="protein sequence ID" value="GEL26065.1"/>
    <property type="molecule type" value="Genomic_DNA"/>
</dbReference>
<protein>
    <submittedName>
        <fullName evidence="1">Uncharacterized protein</fullName>
    </submittedName>
</protein>
<comment type="caution">
    <text evidence="1">The sequence shown here is derived from an EMBL/GenBank/DDBJ whole genome shotgun (WGS) entry which is preliminary data.</text>
</comment>
<accession>A0A511DMM8</accession>
<sequence>MWDWVLANLPSLSAFLRESPLTTVVLAASHQDRNNAGPTPDEVLRGCAHLIDDGYRTVKQAERMLIEQARAAGWSDDRTRDALLLPSDVDLDTRLDELNAMVFRRDRPPVA</sequence>
<evidence type="ECO:0000313" key="2">
    <source>
        <dbReference type="Proteomes" id="UP000321685"/>
    </source>
</evidence>
<gene>
    <name evidence="1" type="ORF">PSU4_50190</name>
</gene>
<dbReference type="AlphaFoldDB" id="A0A511DMM8"/>
<keyword evidence="2" id="KW-1185">Reference proteome</keyword>
<reference evidence="1 2" key="1">
    <citation type="submission" date="2019-07" db="EMBL/GenBank/DDBJ databases">
        <title>Whole genome shotgun sequence of Pseudonocardia sulfidoxydans NBRC 16205.</title>
        <authorList>
            <person name="Hosoyama A."/>
            <person name="Uohara A."/>
            <person name="Ohji S."/>
            <person name="Ichikawa N."/>
        </authorList>
    </citation>
    <scope>NUCLEOTIDE SEQUENCE [LARGE SCALE GENOMIC DNA]</scope>
    <source>
        <strain evidence="1 2">NBRC 16205</strain>
    </source>
</reference>
<dbReference type="Proteomes" id="UP000321685">
    <property type="component" value="Unassembled WGS sequence"/>
</dbReference>